<gene>
    <name evidence="6" type="primary">vgrG</name>
    <name evidence="6" type="ORF">K3169_01435</name>
</gene>
<feature type="domain" description="Gp5/Type VI secretion system Vgr protein OB-fold" evidence="4">
    <location>
        <begin position="385"/>
        <end position="449"/>
    </location>
</feature>
<organism evidence="6 7">
    <name type="scientific">Pseudomonas phytophila</name>
    <dbReference type="NCBI Taxonomy" id="2867264"/>
    <lineage>
        <taxon>Bacteria</taxon>
        <taxon>Pseudomonadati</taxon>
        <taxon>Pseudomonadota</taxon>
        <taxon>Gammaproteobacteria</taxon>
        <taxon>Pseudomonadales</taxon>
        <taxon>Pseudomonadaceae</taxon>
        <taxon>Pseudomonas</taxon>
    </lineage>
</organism>
<sequence>MFNPANRASFTLEIAGLEHDFRVLAFTAKESISRPFSVRIELVSERANLKLEDVLHRLAFLRFDADGNGLHGQIGEIAQGDSGKRFTHYFMQLVPSLKRLEYRSNHRIFQGKTVPEIIALVLKDHAVFSNGFAFRLREPSKHRDYCTQYQETDLHFVRRLCEEEGIHFHFQHSPDEHLLVFADDPIQLPVLKPAVAYVQSSGQVAAASVINRFNVRLATRSGKASHQTYHFQLPQVDLLSSAGGDGRKELEDYQYPAPFTDLSVGTRQAQKAFERNRSDVRLASGSSDQSALVSGHLFELTHPNPAWSQQWLLTSVFHEGKQPQVLEESMPRTSGAFTQGYRNRFEAIPGKVPFRPPLRHRKPRVLGSQHAVVTGPPGEEIYCDEYGRIKVKFFWDREGKRNEHSSCWLRVATGWAHEQYGTTMIPRVGMEVIVGYFEADPDQPYVQACLPNAGTRAPLNLPVQNTQTVLKTQSSPGGVGFNELRIEDRKGAESISIRAQRNWSEHVLNDQSIQVDNQRKVNVTGLSSHELHGEEHHLTHGARKTQVLADDSLTVVGNQHISAANHLVSAAQEIHLSAGQNMVIDATLSTTIKAGGHWISITPAGIFTSVPILLGGVPVPGMPAVPSLPMSLDKQAAITAPKSAADHSSLALPELLVGDTPIVELCQKPEGKTPMECPLTHCPCARKLREGGQ</sequence>
<dbReference type="InterPro" id="IPR050708">
    <property type="entry name" value="T6SS_VgrG/RHS"/>
</dbReference>
<dbReference type="PANTHER" id="PTHR32305:SF15">
    <property type="entry name" value="PROTEIN RHSA-RELATED"/>
    <property type="match status" value="1"/>
</dbReference>
<dbReference type="Gene3D" id="2.30.110.50">
    <property type="match status" value="1"/>
</dbReference>
<dbReference type="EMBL" id="CP081201">
    <property type="protein sequence ID" value="UXZ96607.1"/>
    <property type="molecule type" value="Genomic_DNA"/>
</dbReference>
<dbReference type="NCBIfam" id="TIGR03361">
    <property type="entry name" value="VI_Rhs_Vgr"/>
    <property type="match status" value="1"/>
</dbReference>
<dbReference type="Gene3D" id="4.10.220.110">
    <property type="match status" value="1"/>
</dbReference>
<name>A0ABY6FFC1_9PSED</name>
<evidence type="ECO:0000313" key="6">
    <source>
        <dbReference type="EMBL" id="UXZ96607.1"/>
    </source>
</evidence>
<dbReference type="SUPFAM" id="SSF69279">
    <property type="entry name" value="Phage tail proteins"/>
    <property type="match status" value="2"/>
</dbReference>
<keyword evidence="3" id="KW-0964">Secreted</keyword>
<dbReference type="InterPro" id="IPR006533">
    <property type="entry name" value="T6SS_Vgr_RhsGE"/>
</dbReference>
<dbReference type="PANTHER" id="PTHR32305">
    <property type="match status" value="1"/>
</dbReference>
<evidence type="ECO:0000259" key="4">
    <source>
        <dbReference type="Pfam" id="PF04717"/>
    </source>
</evidence>
<dbReference type="Gene3D" id="3.55.50.10">
    <property type="entry name" value="Baseplate protein-like domains"/>
    <property type="match status" value="1"/>
</dbReference>
<evidence type="ECO:0000313" key="7">
    <source>
        <dbReference type="Proteomes" id="UP001063228"/>
    </source>
</evidence>
<dbReference type="SUPFAM" id="SSF69255">
    <property type="entry name" value="gp5 N-terminal domain-like"/>
    <property type="match status" value="1"/>
</dbReference>
<dbReference type="InterPro" id="IPR054030">
    <property type="entry name" value="Gp5_Vgr_C"/>
</dbReference>
<evidence type="ECO:0000256" key="3">
    <source>
        <dbReference type="ARBA" id="ARBA00022525"/>
    </source>
</evidence>
<dbReference type="InterPro" id="IPR006531">
    <property type="entry name" value="Gp5/Vgr_OB"/>
</dbReference>
<dbReference type="InterPro" id="IPR037026">
    <property type="entry name" value="Vgr_OB-fold_dom_sf"/>
</dbReference>
<comment type="subcellular location">
    <subcellularLocation>
        <location evidence="1">Secreted</location>
    </subcellularLocation>
</comment>
<dbReference type="RefSeq" id="WP_263269674.1">
    <property type="nucleotide sequence ID" value="NZ_CP081201.1"/>
</dbReference>
<comment type="similarity">
    <text evidence="2">Belongs to the VgrG protein family.</text>
</comment>
<dbReference type="InterPro" id="IPR017847">
    <property type="entry name" value="T6SS_RhsGE_Vgr_subset"/>
</dbReference>
<dbReference type="Pfam" id="PF05954">
    <property type="entry name" value="Phage_GPD"/>
    <property type="match status" value="1"/>
</dbReference>
<evidence type="ECO:0000256" key="1">
    <source>
        <dbReference type="ARBA" id="ARBA00004613"/>
    </source>
</evidence>
<evidence type="ECO:0000256" key="2">
    <source>
        <dbReference type="ARBA" id="ARBA00005558"/>
    </source>
</evidence>
<proteinExistence type="inferred from homology"/>
<dbReference type="Pfam" id="PF04717">
    <property type="entry name" value="Phage_base_V"/>
    <property type="match status" value="1"/>
</dbReference>
<dbReference type="Pfam" id="PF22178">
    <property type="entry name" value="Gp5_trimer_C"/>
    <property type="match status" value="1"/>
</dbReference>
<feature type="domain" description="Gp5/Type VI secretion system Vgr C-terminal trimerisation" evidence="5">
    <location>
        <begin position="469"/>
        <end position="566"/>
    </location>
</feature>
<protein>
    <submittedName>
        <fullName evidence="6">Type VI secretion system tip protein VgrG</fullName>
    </submittedName>
</protein>
<keyword evidence="7" id="KW-1185">Reference proteome</keyword>
<dbReference type="SUPFAM" id="SSF69349">
    <property type="entry name" value="Phage fibre proteins"/>
    <property type="match status" value="1"/>
</dbReference>
<dbReference type="Gene3D" id="2.40.50.230">
    <property type="entry name" value="Gp5 N-terminal domain"/>
    <property type="match status" value="1"/>
</dbReference>
<dbReference type="NCBIfam" id="TIGR01646">
    <property type="entry name" value="vgr_GE"/>
    <property type="match status" value="1"/>
</dbReference>
<reference evidence="6" key="1">
    <citation type="submission" date="2021-08" db="EMBL/GenBank/DDBJ databases">
        <title>Complete genome sequence of Pseudomonas phytophila.</title>
        <authorList>
            <person name="Weir B.S."/>
            <person name="Templeton M.D."/>
            <person name="Arshed S."/>
            <person name="Andersen M.T."/>
            <person name="Jayaraman J."/>
        </authorList>
    </citation>
    <scope>NUCLEOTIDE SEQUENCE</scope>
    <source>
        <strain evidence="6">ICMP 23753</strain>
    </source>
</reference>
<evidence type="ECO:0000259" key="5">
    <source>
        <dbReference type="Pfam" id="PF22178"/>
    </source>
</evidence>
<accession>A0ABY6FFC1</accession>
<dbReference type="Proteomes" id="UP001063228">
    <property type="component" value="Chromosome"/>
</dbReference>